<evidence type="ECO:0000313" key="4">
    <source>
        <dbReference type="EMBL" id="GAA0187578.1"/>
    </source>
</evidence>
<evidence type="ECO:0000256" key="2">
    <source>
        <dbReference type="SAM" id="MobiDB-lite"/>
    </source>
</evidence>
<keyword evidence="1" id="KW-0106">Calcium</keyword>
<name>A0AAV3S0S8_LITER</name>
<organism evidence="4 5">
    <name type="scientific">Lithospermum erythrorhizon</name>
    <name type="common">Purple gromwell</name>
    <name type="synonym">Lithospermum officinale var. erythrorhizon</name>
    <dbReference type="NCBI Taxonomy" id="34254"/>
    <lineage>
        <taxon>Eukaryota</taxon>
        <taxon>Viridiplantae</taxon>
        <taxon>Streptophyta</taxon>
        <taxon>Embryophyta</taxon>
        <taxon>Tracheophyta</taxon>
        <taxon>Spermatophyta</taxon>
        <taxon>Magnoliopsida</taxon>
        <taxon>eudicotyledons</taxon>
        <taxon>Gunneridae</taxon>
        <taxon>Pentapetalae</taxon>
        <taxon>asterids</taxon>
        <taxon>lamiids</taxon>
        <taxon>Boraginales</taxon>
        <taxon>Boraginaceae</taxon>
        <taxon>Boraginoideae</taxon>
        <taxon>Lithospermeae</taxon>
        <taxon>Lithospermum</taxon>
    </lineage>
</organism>
<dbReference type="PROSITE" id="PS00018">
    <property type="entry name" value="EF_HAND_1"/>
    <property type="match status" value="1"/>
</dbReference>
<proteinExistence type="predicted"/>
<gene>
    <name evidence="4" type="ORF">LIER_34866</name>
</gene>
<feature type="compositionally biased region" description="Low complexity" evidence="2">
    <location>
        <begin position="27"/>
        <end position="47"/>
    </location>
</feature>
<dbReference type="GO" id="GO:0005509">
    <property type="term" value="F:calcium ion binding"/>
    <property type="evidence" value="ECO:0007669"/>
    <property type="project" value="InterPro"/>
</dbReference>
<feature type="domain" description="EF-hand" evidence="3">
    <location>
        <begin position="1"/>
        <end position="28"/>
    </location>
</feature>
<feature type="region of interest" description="Disordered" evidence="2">
    <location>
        <begin position="25"/>
        <end position="47"/>
    </location>
</feature>
<evidence type="ECO:0000259" key="3">
    <source>
        <dbReference type="PROSITE" id="PS50222"/>
    </source>
</evidence>
<keyword evidence="5" id="KW-1185">Reference proteome</keyword>
<reference evidence="4 5" key="1">
    <citation type="submission" date="2024-01" db="EMBL/GenBank/DDBJ databases">
        <title>The complete chloroplast genome sequence of Lithospermum erythrorhizon: insights into the phylogenetic relationship among Boraginaceae species and the maternal lineages of purple gromwells.</title>
        <authorList>
            <person name="Okada T."/>
            <person name="Watanabe K."/>
        </authorList>
    </citation>
    <scope>NUCLEOTIDE SEQUENCE [LARGE SCALE GENOMIC DNA]</scope>
</reference>
<dbReference type="InterPro" id="IPR018247">
    <property type="entry name" value="EF_Hand_1_Ca_BS"/>
</dbReference>
<comment type="caution">
    <text evidence="4">The sequence shown here is derived from an EMBL/GenBank/DDBJ whole genome shotgun (WGS) entry which is preliminary data.</text>
</comment>
<protein>
    <recommendedName>
        <fullName evidence="3">EF-hand domain-containing protein</fullName>
    </recommendedName>
</protein>
<dbReference type="Gene3D" id="1.10.238.10">
    <property type="entry name" value="EF-hand"/>
    <property type="match status" value="1"/>
</dbReference>
<feature type="domain" description="EF-hand" evidence="3">
    <location>
        <begin position="44"/>
        <end position="79"/>
    </location>
</feature>
<evidence type="ECO:0000313" key="5">
    <source>
        <dbReference type="Proteomes" id="UP001454036"/>
    </source>
</evidence>
<dbReference type="AlphaFoldDB" id="A0AAV3S0S8"/>
<dbReference type="PROSITE" id="PS50222">
    <property type="entry name" value="EF_HAND_2"/>
    <property type="match status" value="2"/>
</dbReference>
<dbReference type="SUPFAM" id="SSF47473">
    <property type="entry name" value="EF-hand"/>
    <property type="match status" value="1"/>
</dbReference>
<dbReference type="EMBL" id="BAABME010014866">
    <property type="protein sequence ID" value="GAA0187578.1"/>
    <property type="molecule type" value="Genomic_DNA"/>
</dbReference>
<dbReference type="InterPro" id="IPR011992">
    <property type="entry name" value="EF-hand-dom_pair"/>
</dbReference>
<dbReference type="Proteomes" id="UP001454036">
    <property type="component" value="Unassembled WGS sequence"/>
</dbReference>
<accession>A0AAV3S0S8</accession>
<sequence>MITLADSNNDGYVEYHEFQKVLENHTNNNNSNNNDSNSNSNSNNNNNIMEDVFKVMDKYGDRKVGIEDLKSYLRLAGLNVSVDDVMAMVKLGGGSDGGVTYEGFLNILAV</sequence>
<evidence type="ECO:0000256" key="1">
    <source>
        <dbReference type="ARBA" id="ARBA00022837"/>
    </source>
</evidence>
<dbReference type="InterPro" id="IPR002048">
    <property type="entry name" value="EF_hand_dom"/>
</dbReference>